<gene>
    <name evidence="2" type="ORF">L227DRAFT_151530</name>
</gene>
<evidence type="ECO:0000313" key="3">
    <source>
        <dbReference type="Proteomes" id="UP000313359"/>
    </source>
</evidence>
<feature type="region of interest" description="Disordered" evidence="1">
    <location>
        <begin position="55"/>
        <end position="213"/>
    </location>
</feature>
<accession>A0A5C2S6R8</accession>
<dbReference type="EMBL" id="ML122269">
    <property type="protein sequence ID" value="RPD59533.1"/>
    <property type="molecule type" value="Genomic_DNA"/>
</dbReference>
<organism evidence="2 3">
    <name type="scientific">Lentinus tigrinus ALCF2SS1-6</name>
    <dbReference type="NCBI Taxonomy" id="1328759"/>
    <lineage>
        <taxon>Eukaryota</taxon>
        <taxon>Fungi</taxon>
        <taxon>Dikarya</taxon>
        <taxon>Basidiomycota</taxon>
        <taxon>Agaricomycotina</taxon>
        <taxon>Agaricomycetes</taxon>
        <taxon>Polyporales</taxon>
        <taxon>Polyporaceae</taxon>
        <taxon>Lentinus</taxon>
    </lineage>
</organism>
<dbReference type="AlphaFoldDB" id="A0A5C2S6R8"/>
<keyword evidence="3" id="KW-1185">Reference proteome</keyword>
<protein>
    <submittedName>
        <fullName evidence="2">Uncharacterized protein</fullName>
    </submittedName>
</protein>
<sequence length="240" mass="26857">MTLQRSPCDPLGACRAQPQAWRKYTVPRRLARCTTSQEPSRPRLCTILQRLHHRPDELDPEHGGAAPLPLSGHVPLSQCHPARPPPPARVREFLGASSVQQPGVSRRRPEQPAPRARRHHPPPCRRCSARTRLRPPLAPSVPEVRPTRRTHTHQPVPQLFHPRRCRGADSMSAPPRAVEGARTRARISRAERGLARRAGVQGGGRRVARKRQSRRRVLGLGACTSSSSGARRWFADAMRR</sequence>
<dbReference type="Proteomes" id="UP000313359">
    <property type="component" value="Unassembled WGS sequence"/>
</dbReference>
<name>A0A5C2S6R8_9APHY</name>
<feature type="compositionally biased region" description="Basic residues" evidence="1">
    <location>
        <begin position="115"/>
        <end position="133"/>
    </location>
</feature>
<proteinExistence type="predicted"/>
<evidence type="ECO:0000313" key="2">
    <source>
        <dbReference type="EMBL" id="RPD59533.1"/>
    </source>
</evidence>
<reference evidence="2" key="1">
    <citation type="journal article" date="2018" name="Genome Biol. Evol.">
        <title>Genomics and development of Lentinus tigrinus, a white-rot wood-decaying mushroom with dimorphic fruiting bodies.</title>
        <authorList>
            <person name="Wu B."/>
            <person name="Xu Z."/>
            <person name="Knudson A."/>
            <person name="Carlson A."/>
            <person name="Chen N."/>
            <person name="Kovaka S."/>
            <person name="LaButti K."/>
            <person name="Lipzen A."/>
            <person name="Pennachio C."/>
            <person name="Riley R."/>
            <person name="Schakwitz W."/>
            <person name="Umezawa K."/>
            <person name="Ohm R.A."/>
            <person name="Grigoriev I.V."/>
            <person name="Nagy L.G."/>
            <person name="Gibbons J."/>
            <person name="Hibbett D."/>
        </authorList>
    </citation>
    <scope>NUCLEOTIDE SEQUENCE [LARGE SCALE GENOMIC DNA]</scope>
    <source>
        <strain evidence="2">ALCF2SS1-6</strain>
    </source>
</reference>
<evidence type="ECO:0000256" key="1">
    <source>
        <dbReference type="SAM" id="MobiDB-lite"/>
    </source>
</evidence>